<reference evidence="2" key="1">
    <citation type="submission" date="2023-02" db="EMBL/GenBank/DDBJ databases">
        <title>Colletotrichum kahawae CIFC_Que2 genome sequencing and assembly.</title>
        <authorList>
            <person name="Baroncelli R."/>
        </authorList>
    </citation>
    <scope>NUCLEOTIDE SEQUENCE</scope>
    <source>
        <strain evidence="2">CIFC_Que2</strain>
    </source>
</reference>
<organism evidence="2 3">
    <name type="scientific">Colletotrichum kahawae</name>
    <name type="common">Coffee berry disease fungus</name>
    <dbReference type="NCBI Taxonomy" id="34407"/>
    <lineage>
        <taxon>Eukaryota</taxon>
        <taxon>Fungi</taxon>
        <taxon>Dikarya</taxon>
        <taxon>Ascomycota</taxon>
        <taxon>Pezizomycotina</taxon>
        <taxon>Sordariomycetes</taxon>
        <taxon>Hypocreomycetidae</taxon>
        <taxon>Glomerellales</taxon>
        <taxon>Glomerellaceae</taxon>
        <taxon>Colletotrichum</taxon>
        <taxon>Colletotrichum gloeosporioides species complex</taxon>
    </lineage>
</organism>
<protein>
    <submittedName>
        <fullName evidence="2">Uncharacterized protein</fullName>
    </submittedName>
</protein>
<comment type="caution">
    <text evidence="2">The sequence shown here is derived from an EMBL/GenBank/DDBJ whole genome shotgun (WGS) entry which is preliminary data.</text>
</comment>
<sequence length="122" mass="12744">MAAALTGANPVEATSNKTYRAAEVMPIDCEASAKRGSSELEVQMELEPSLELTQEGLTVSRLARCHSRPGRGCLQVEAGVAALTAKTQTKAVFGIPWAPLATGPEAKTSVHEADGDQPPSVQ</sequence>
<gene>
    <name evidence="2" type="ORF">CKAH01_08020</name>
</gene>
<evidence type="ECO:0000313" key="2">
    <source>
        <dbReference type="EMBL" id="KAK2734786.1"/>
    </source>
</evidence>
<dbReference type="EMBL" id="VYYT01000456">
    <property type="protein sequence ID" value="KAK2734786.1"/>
    <property type="molecule type" value="Genomic_DNA"/>
</dbReference>
<dbReference type="AlphaFoldDB" id="A0AAE0D0Z8"/>
<accession>A0AAE0D0Z8</accession>
<proteinExistence type="predicted"/>
<keyword evidence="3" id="KW-1185">Reference proteome</keyword>
<evidence type="ECO:0000256" key="1">
    <source>
        <dbReference type="SAM" id="MobiDB-lite"/>
    </source>
</evidence>
<feature type="region of interest" description="Disordered" evidence="1">
    <location>
        <begin position="100"/>
        <end position="122"/>
    </location>
</feature>
<dbReference type="Proteomes" id="UP001281614">
    <property type="component" value="Unassembled WGS sequence"/>
</dbReference>
<name>A0AAE0D0Z8_COLKA</name>
<evidence type="ECO:0000313" key="3">
    <source>
        <dbReference type="Proteomes" id="UP001281614"/>
    </source>
</evidence>